<keyword evidence="1" id="KW-0472">Membrane</keyword>
<reference evidence="3" key="1">
    <citation type="journal article" date="2023" name="Int. J. Syst. Evol. Microbiol.">
        <title>Methylocystis iwaonis sp. nov., a type II methane-oxidizing bacterium from surface soil of a rice paddy field in Japan, and emended description of the genus Methylocystis (ex Whittenbury et al. 1970) Bowman et al. 1993.</title>
        <authorList>
            <person name="Kaise H."/>
            <person name="Sawadogo J.B."/>
            <person name="Alam M.S."/>
            <person name="Ueno C."/>
            <person name="Dianou D."/>
            <person name="Shinjo R."/>
            <person name="Asakawa S."/>
        </authorList>
    </citation>
    <scope>NUCLEOTIDE SEQUENCE</scope>
    <source>
        <strain evidence="3">LMG27198</strain>
    </source>
</reference>
<dbReference type="RefSeq" id="WP_281806503.1">
    <property type="nucleotide sequence ID" value="NZ_BSEC01000004.1"/>
</dbReference>
<sequence>MWLKLRDPRFFLSVVAAILLFATFLAPEAHIVRGSYDLLAIVDITGSMNVRDYGASGRPISRLEAVKAGLREMISRLPCPSRVALGVFSERRPFLLFEPIDSCADFSPLDAAIQALDWRMAWEGDSRISAGLLRAIDLARELKTDLLFFTDGHEAPPLPASGAPTFAGRPGDVRGLIVGTGGYELSPIPKFDDRGREIGFVGIDEVPHESRFGLPPAGAEQRDGYNARNAPFGAVAAVGVEHLSSVKEDYLRSLAEKTGLAYTHLDNATELLGAYRASATARVRNAALDLRPIFGSAATICLFAAFALTPASEFLARLRGRLQSKANLERGKI</sequence>
<evidence type="ECO:0000313" key="3">
    <source>
        <dbReference type="EMBL" id="GLI95626.1"/>
    </source>
</evidence>
<evidence type="ECO:0000256" key="1">
    <source>
        <dbReference type="SAM" id="Phobius"/>
    </source>
</evidence>
<dbReference type="InterPro" id="IPR002035">
    <property type="entry name" value="VWF_A"/>
</dbReference>
<keyword evidence="1" id="KW-1133">Transmembrane helix</keyword>
<dbReference type="InterPro" id="IPR036465">
    <property type="entry name" value="vWFA_dom_sf"/>
</dbReference>
<protein>
    <recommendedName>
        <fullName evidence="2">VWFA domain-containing protein</fullName>
    </recommendedName>
</protein>
<feature type="transmembrane region" description="Helical" evidence="1">
    <location>
        <begin position="293"/>
        <end position="316"/>
    </location>
</feature>
<dbReference type="SMART" id="SM00327">
    <property type="entry name" value="VWA"/>
    <property type="match status" value="1"/>
</dbReference>
<dbReference type="CDD" id="cd00198">
    <property type="entry name" value="vWFA"/>
    <property type="match status" value="1"/>
</dbReference>
<evidence type="ECO:0000259" key="2">
    <source>
        <dbReference type="SMART" id="SM00327"/>
    </source>
</evidence>
<dbReference type="EMBL" id="BSEC01000004">
    <property type="protein sequence ID" value="GLI95626.1"/>
    <property type="molecule type" value="Genomic_DNA"/>
</dbReference>
<comment type="caution">
    <text evidence="3">The sequence shown here is derived from an EMBL/GenBank/DDBJ whole genome shotgun (WGS) entry which is preliminary data.</text>
</comment>
<organism evidence="3 4">
    <name type="scientific">Methylocystis echinoides</name>
    <dbReference type="NCBI Taxonomy" id="29468"/>
    <lineage>
        <taxon>Bacteria</taxon>
        <taxon>Pseudomonadati</taxon>
        <taxon>Pseudomonadota</taxon>
        <taxon>Alphaproteobacteria</taxon>
        <taxon>Hyphomicrobiales</taxon>
        <taxon>Methylocystaceae</taxon>
        <taxon>Methylocystis</taxon>
    </lineage>
</organism>
<gene>
    <name evidence="3" type="ORF">LMG27198_46180</name>
</gene>
<keyword evidence="4" id="KW-1185">Reference proteome</keyword>
<name>A0A9W6GZ67_9HYPH</name>
<accession>A0A9W6GZ67</accession>
<dbReference type="Gene3D" id="3.40.50.410">
    <property type="entry name" value="von Willebrand factor, type A domain"/>
    <property type="match status" value="1"/>
</dbReference>
<dbReference type="Proteomes" id="UP001144323">
    <property type="component" value="Unassembled WGS sequence"/>
</dbReference>
<dbReference type="AlphaFoldDB" id="A0A9W6GZ67"/>
<feature type="domain" description="VWFA" evidence="2">
    <location>
        <begin position="35"/>
        <end position="211"/>
    </location>
</feature>
<dbReference type="Pfam" id="PF13519">
    <property type="entry name" value="VWA_2"/>
    <property type="match status" value="1"/>
</dbReference>
<dbReference type="SUPFAM" id="SSF53300">
    <property type="entry name" value="vWA-like"/>
    <property type="match status" value="1"/>
</dbReference>
<evidence type="ECO:0000313" key="4">
    <source>
        <dbReference type="Proteomes" id="UP001144323"/>
    </source>
</evidence>
<proteinExistence type="predicted"/>
<keyword evidence="1" id="KW-0812">Transmembrane</keyword>